<feature type="transmembrane region" description="Helical" evidence="7">
    <location>
        <begin position="149"/>
        <end position="170"/>
    </location>
</feature>
<feature type="transmembrane region" description="Helical" evidence="7">
    <location>
        <begin position="251"/>
        <end position="271"/>
    </location>
</feature>
<keyword evidence="3 7" id="KW-0812">Transmembrane</keyword>
<dbReference type="Proteomes" id="UP000824496">
    <property type="component" value="Chromosome"/>
</dbReference>
<feature type="transmembrane region" description="Helical" evidence="7">
    <location>
        <begin position="6"/>
        <end position="27"/>
    </location>
</feature>
<reference evidence="8 9" key="1">
    <citation type="submission" date="2021-08" db="EMBL/GenBank/DDBJ databases">
        <title>Whole genome sequence of novel Actinomyces species strain MAS-1.</title>
        <authorList>
            <person name="Saito M."/>
            <person name="Kuwahara N."/>
            <person name="Takizawa T."/>
            <person name="Gotouda H."/>
            <person name="Ochiai T."/>
        </authorList>
    </citation>
    <scope>NUCLEOTIDE SEQUENCE [LARGE SCALE GENOMIC DNA]</scope>
    <source>
        <strain evidence="8 9">MAS-1</strain>
    </source>
</reference>
<feature type="transmembrane region" description="Helical" evidence="7">
    <location>
        <begin position="182"/>
        <end position="203"/>
    </location>
</feature>
<feature type="compositionally biased region" description="Basic and acidic residues" evidence="6">
    <location>
        <begin position="289"/>
        <end position="299"/>
    </location>
</feature>
<evidence type="ECO:0000256" key="7">
    <source>
        <dbReference type="SAM" id="Phobius"/>
    </source>
</evidence>
<dbReference type="PANTHER" id="PTHR31632">
    <property type="entry name" value="IRON TRANSPORTER FTH1"/>
    <property type="match status" value="1"/>
</dbReference>
<evidence type="ECO:0000256" key="6">
    <source>
        <dbReference type="SAM" id="MobiDB-lite"/>
    </source>
</evidence>
<sequence>MFLANLLIALREGLEAALVVSILVAYLVKTGRRDVLPKLWIGVGLAALIPLSVGAVLTWGPKTLTFQAQEILGGTLSFIAVGMVTWMIFWMGRNAREMKQGLESSLSRSLAEHSSGWGVVWIAIIAVGREGVETALFVWATVRSSIETSTIQTTLGVVTGLALGIVLGYLIYQGAVRINFHLFFAVTGYFLVVVAAGIVAYGVGDFQEAGVLPGIMNHAWDLSAHLPPPSSPLYWLYVVLNAMFQVNLQPTVLQVAGWVAYIVPVLIMLTLQIRGTRPPRRTVTAGPADQERPAPEAERAGAPAPAEHSDQAAST</sequence>
<keyword evidence="5 7" id="KW-0472">Membrane</keyword>
<keyword evidence="9" id="KW-1185">Reference proteome</keyword>
<dbReference type="NCBIfam" id="NF041756">
    <property type="entry name" value="EfeU"/>
    <property type="match status" value="1"/>
</dbReference>
<dbReference type="Pfam" id="PF03239">
    <property type="entry name" value="FTR1"/>
    <property type="match status" value="1"/>
</dbReference>
<evidence type="ECO:0000313" key="8">
    <source>
        <dbReference type="EMBL" id="BDA64382.1"/>
    </source>
</evidence>
<name>A0ABM7UAM4_9ACTO</name>
<comment type="similarity">
    <text evidence="2">Belongs to the oxidase-dependent Fe transporter (OFeT) (TC 9.A.10.1) family.</text>
</comment>
<evidence type="ECO:0000256" key="1">
    <source>
        <dbReference type="ARBA" id="ARBA00004141"/>
    </source>
</evidence>
<feature type="region of interest" description="Disordered" evidence="6">
    <location>
        <begin position="279"/>
        <end position="315"/>
    </location>
</feature>
<dbReference type="InterPro" id="IPR004923">
    <property type="entry name" value="FTR1/Fip1/EfeU"/>
</dbReference>
<feature type="transmembrane region" description="Helical" evidence="7">
    <location>
        <begin position="110"/>
        <end position="129"/>
    </location>
</feature>
<evidence type="ECO:0000313" key="9">
    <source>
        <dbReference type="Proteomes" id="UP000824496"/>
    </source>
</evidence>
<gene>
    <name evidence="8" type="ORF">MANAM107_12160</name>
</gene>
<comment type="subcellular location">
    <subcellularLocation>
        <location evidence="1">Membrane</location>
        <topology evidence="1">Multi-pass membrane protein</topology>
    </subcellularLocation>
</comment>
<dbReference type="EMBL" id="AP025017">
    <property type="protein sequence ID" value="BDA64382.1"/>
    <property type="molecule type" value="Genomic_DNA"/>
</dbReference>
<feature type="transmembrane region" description="Helical" evidence="7">
    <location>
        <begin position="71"/>
        <end position="89"/>
    </location>
</feature>
<proteinExistence type="inferred from homology"/>
<evidence type="ECO:0000256" key="4">
    <source>
        <dbReference type="ARBA" id="ARBA00022989"/>
    </source>
</evidence>
<dbReference type="RefSeq" id="WP_223912438.1">
    <property type="nucleotide sequence ID" value="NZ_AP025017.1"/>
</dbReference>
<accession>A0ABM7UAM4</accession>
<keyword evidence="4 7" id="KW-1133">Transmembrane helix</keyword>
<protein>
    <submittedName>
        <fullName evidence="8">Iron transporter</fullName>
    </submittedName>
</protein>
<evidence type="ECO:0000256" key="2">
    <source>
        <dbReference type="ARBA" id="ARBA00008333"/>
    </source>
</evidence>
<feature type="transmembrane region" description="Helical" evidence="7">
    <location>
        <begin position="39"/>
        <end position="59"/>
    </location>
</feature>
<organism evidence="8 9">
    <name type="scientific">Actinomyces capricornis</name>
    <dbReference type="NCBI Taxonomy" id="2755559"/>
    <lineage>
        <taxon>Bacteria</taxon>
        <taxon>Bacillati</taxon>
        <taxon>Actinomycetota</taxon>
        <taxon>Actinomycetes</taxon>
        <taxon>Actinomycetales</taxon>
        <taxon>Actinomycetaceae</taxon>
        <taxon>Actinomyces</taxon>
    </lineage>
</organism>
<evidence type="ECO:0000256" key="3">
    <source>
        <dbReference type="ARBA" id="ARBA00022692"/>
    </source>
</evidence>
<evidence type="ECO:0000256" key="5">
    <source>
        <dbReference type="ARBA" id="ARBA00023136"/>
    </source>
</evidence>
<dbReference type="PANTHER" id="PTHR31632:SF2">
    <property type="entry name" value="PLASMA MEMBRANE IRON PERMEASE"/>
    <property type="match status" value="1"/>
</dbReference>